<organism evidence="3 4">
    <name type="scientific">Bacillus pumilus</name>
    <name type="common">Bacillus mesentericus</name>
    <dbReference type="NCBI Taxonomy" id="1408"/>
    <lineage>
        <taxon>Bacteria</taxon>
        <taxon>Bacillati</taxon>
        <taxon>Bacillota</taxon>
        <taxon>Bacilli</taxon>
        <taxon>Bacillales</taxon>
        <taxon>Bacillaceae</taxon>
        <taxon>Bacillus</taxon>
    </lineage>
</organism>
<feature type="domain" description="SHOCT" evidence="1">
    <location>
        <begin position="163"/>
        <end position="190"/>
    </location>
</feature>
<name>A0AAD0HL45_BACPU</name>
<evidence type="ECO:0000313" key="4">
    <source>
        <dbReference type="Proteomes" id="UP000264960"/>
    </source>
</evidence>
<evidence type="ECO:0000313" key="3">
    <source>
        <dbReference type="EMBL" id="AVM23230.1"/>
    </source>
</evidence>
<sequence>MAFIFRDEKIYNPVLNKKKRASRNFINLFHKANDILNQTDETIAEIVLCSSNFLKYGEVGLFIATKKRLIFIDKNNSIKSWEYTDVSNVSVPTKGWSGYKFSFNVAGEHIEVFGILEGDPATFVAYIKKMKENSSKVIKQTSSDVNKQENVVAPDENTDFTIDEIRKYAALKEEGILTDEEFTLKKKQLLGI</sequence>
<dbReference type="InterPro" id="IPR039519">
    <property type="entry name" value="YokE-like_PH"/>
</dbReference>
<proteinExistence type="predicted"/>
<dbReference type="EMBL" id="CP027116">
    <property type="protein sequence ID" value="AVM23230.1"/>
    <property type="molecule type" value="Genomic_DNA"/>
</dbReference>
<dbReference type="Pfam" id="PF09851">
    <property type="entry name" value="SHOCT"/>
    <property type="match status" value="1"/>
</dbReference>
<accession>A0AAD0HL45</accession>
<dbReference type="InterPro" id="IPR018649">
    <property type="entry name" value="SHOCT"/>
</dbReference>
<dbReference type="RefSeq" id="WP_117729743.1">
    <property type="nucleotide sequence ID" value="NZ_CP027116.1"/>
</dbReference>
<evidence type="ECO:0000259" key="1">
    <source>
        <dbReference type="Pfam" id="PF09851"/>
    </source>
</evidence>
<dbReference type="Pfam" id="PF14470">
    <property type="entry name" value="bPH_3"/>
    <property type="match status" value="1"/>
</dbReference>
<evidence type="ECO:0000259" key="2">
    <source>
        <dbReference type="Pfam" id="PF14470"/>
    </source>
</evidence>
<protein>
    <recommendedName>
        <fullName evidence="5">SHOCT domain-containing protein</fullName>
    </recommendedName>
</protein>
<dbReference type="AlphaFoldDB" id="A0AAD0HL45"/>
<gene>
    <name evidence="3" type="ORF">C5695_05085</name>
</gene>
<dbReference type="Proteomes" id="UP000264960">
    <property type="component" value="Chromosome"/>
</dbReference>
<feature type="domain" description="YokE-like PH" evidence="2">
    <location>
        <begin position="40"/>
        <end position="128"/>
    </location>
</feature>
<evidence type="ECO:0008006" key="5">
    <source>
        <dbReference type="Google" id="ProtNLM"/>
    </source>
</evidence>
<reference evidence="3 4" key="1">
    <citation type="submission" date="2018-02" db="EMBL/GenBank/DDBJ databases">
        <title>The complete genome of two Bacillus pumilus strains from Cuatro Cienegas, Coahuila, Mexico.</title>
        <authorList>
            <person name="Zarza E."/>
            <person name="Alcaraz L.D."/>
            <person name="Aguilar-Salinas B."/>
            <person name="Islas A."/>
            <person name="Olmedo-Alvarez G."/>
        </authorList>
    </citation>
    <scope>NUCLEOTIDE SEQUENCE [LARGE SCALE GENOMIC DNA]</scope>
    <source>
        <strain evidence="3 4">145</strain>
    </source>
</reference>